<comment type="caution">
    <text evidence="1">The sequence shown here is derived from an EMBL/GenBank/DDBJ whole genome shotgun (WGS) entry which is preliminary data.</text>
</comment>
<keyword evidence="2" id="KW-1185">Reference proteome</keyword>
<name>A0A9W6XKC7_9STRA</name>
<gene>
    <name evidence="1" type="ORF">Plil01_001649100</name>
</gene>
<dbReference type="PANTHER" id="PTHR13510">
    <property type="entry name" value="FYVE-FINGER-CONTAINING RAB5 EFFECTOR PROTEIN RABENOSYN-5-RELATED"/>
    <property type="match status" value="1"/>
</dbReference>
<dbReference type="OrthoDB" id="126154at2759"/>
<evidence type="ECO:0000313" key="1">
    <source>
        <dbReference type="EMBL" id="GMF40408.1"/>
    </source>
</evidence>
<dbReference type="InterPro" id="IPR052727">
    <property type="entry name" value="Rab4/Rab5_effector"/>
</dbReference>
<proteinExistence type="predicted"/>
<evidence type="ECO:0000313" key="2">
    <source>
        <dbReference type="Proteomes" id="UP001165083"/>
    </source>
</evidence>
<dbReference type="Proteomes" id="UP001165083">
    <property type="component" value="Unassembled WGS sequence"/>
</dbReference>
<protein>
    <submittedName>
        <fullName evidence="1">Unnamed protein product</fullName>
    </submittedName>
</protein>
<dbReference type="Gene3D" id="3.30.530.20">
    <property type="match status" value="1"/>
</dbReference>
<sequence>MLILTTEERAKLVDIADTLVLANFKEYEEYLNNEKRVDLGRWKKFVSSGASTTFIERKNSNPNSKLPELLMVGPLPGTLDENMFGLASPTLESMRIKSSHLIDFSAAAVLATIVEPTVDDPFRSVVVKWMEIDIPGASVGIIRNRDYVYVESVGILHLKNGERVGYYLMHWVNFPQTHELSNRVRGSMSLSAIFRQEGTDRTDCRGKGIMDPRGDLTRSWL</sequence>
<dbReference type="EMBL" id="BSXW01002011">
    <property type="protein sequence ID" value="GMF40408.1"/>
    <property type="molecule type" value="Genomic_DNA"/>
</dbReference>
<accession>A0A9W6XKC7</accession>
<organism evidence="1 2">
    <name type="scientific">Phytophthora lilii</name>
    <dbReference type="NCBI Taxonomy" id="2077276"/>
    <lineage>
        <taxon>Eukaryota</taxon>
        <taxon>Sar</taxon>
        <taxon>Stramenopiles</taxon>
        <taxon>Oomycota</taxon>
        <taxon>Peronosporomycetes</taxon>
        <taxon>Peronosporales</taxon>
        <taxon>Peronosporaceae</taxon>
        <taxon>Phytophthora</taxon>
    </lineage>
</organism>
<dbReference type="AlphaFoldDB" id="A0A9W6XKC7"/>
<reference evidence="1" key="1">
    <citation type="submission" date="2023-04" db="EMBL/GenBank/DDBJ databases">
        <title>Phytophthora lilii NBRC 32176.</title>
        <authorList>
            <person name="Ichikawa N."/>
            <person name="Sato H."/>
            <person name="Tonouchi N."/>
        </authorList>
    </citation>
    <scope>NUCLEOTIDE SEQUENCE</scope>
    <source>
        <strain evidence="1">NBRC 32176</strain>
    </source>
</reference>
<dbReference type="InterPro" id="IPR023393">
    <property type="entry name" value="START-like_dom_sf"/>
</dbReference>
<dbReference type="PANTHER" id="PTHR13510:SF44">
    <property type="entry name" value="RABENOSYN-5"/>
    <property type="match status" value="1"/>
</dbReference>